<keyword evidence="2" id="KW-1185">Reference proteome</keyword>
<name>A0ACC1I2U6_9FUNG</name>
<feature type="non-terminal residue" evidence="1">
    <location>
        <position position="148"/>
    </location>
</feature>
<reference evidence="1" key="1">
    <citation type="submission" date="2022-07" db="EMBL/GenBank/DDBJ databases">
        <title>Phylogenomic reconstructions and comparative analyses of Kickxellomycotina fungi.</title>
        <authorList>
            <person name="Reynolds N.K."/>
            <person name="Stajich J.E."/>
            <person name="Barry K."/>
            <person name="Grigoriev I.V."/>
            <person name="Crous P."/>
            <person name="Smith M.E."/>
        </authorList>
    </citation>
    <scope>NUCLEOTIDE SEQUENCE</scope>
    <source>
        <strain evidence="1">Benny 63K</strain>
    </source>
</reference>
<dbReference type="Proteomes" id="UP001150581">
    <property type="component" value="Unassembled WGS sequence"/>
</dbReference>
<evidence type="ECO:0000313" key="1">
    <source>
        <dbReference type="EMBL" id="KAJ1883937.1"/>
    </source>
</evidence>
<protein>
    <submittedName>
        <fullName evidence="1">Uncharacterized protein</fullName>
    </submittedName>
</protein>
<gene>
    <name evidence="1" type="ORF">LPJ66_010855</name>
</gene>
<evidence type="ECO:0000313" key="2">
    <source>
        <dbReference type="Proteomes" id="UP001150581"/>
    </source>
</evidence>
<organism evidence="1 2">
    <name type="scientific">Kickxella alabastrina</name>
    <dbReference type="NCBI Taxonomy" id="61397"/>
    <lineage>
        <taxon>Eukaryota</taxon>
        <taxon>Fungi</taxon>
        <taxon>Fungi incertae sedis</taxon>
        <taxon>Zoopagomycota</taxon>
        <taxon>Kickxellomycotina</taxon>
        <taxon>Kickxellomycetes</taxon>
        <taxon>Kickxellales</taxon>
        <taxon>Kickxellaceae</taxon>
        <taxon>Kickxella</taxon>
    </lineage>
</organism>
<accession>A0ACC1I2U6</accession>
<comment type="caution">
    <text evidence="1">The sequence shown here is derived from an EMBL/GenBank/DDBJ whole genome shotgun (WGS) entry which is preliminary data.</text>
</comment>
<proteinExistence type="predicted"/>
<sequence>MKKALLCAETSKAGKQIDTKQISDPILRDRMARLIESFFGAYPEDYSFGDKGLQYNSVVNTVKHIGAFVEMFRSLNLNKAVKTVSLFPMRTSIVLSLTMLDKIILARRILSITKSQLKALHKENICLDIKISEIPRLRDLEGKSPEEI</sequence>
<dbReference type="EMBL" id="JANBPG010003017">
    <property type="protein sequence ID" value="KAJ1883937.1"/>
    <property type="molecule type" value="Genomic_DNA"/>
</dbReference>